<dbReference type="InterPro" id="IPR011701">
    <property type="entry name" value="MFS"/>
</dbReference>
<feature type="transmembrane region" description="Helical" evidence="8">
    <location>
        <begin position="443"/>
        <end position="472"/>
    </location>
</feature>
<name>A0AAX6MNX2_9PEZI</name>
<feature type="transmembrane region" description="Helical" evidence="8">
    <location>
        <begin position="245"/>
        <end position="264"/>
    </location>
</feature>
<dbReference type="PANTHER" id="PTHR23502">
    <property type="entry name" value="MAJOR FACILITATOR SUPERFAMILY"/>
    <property type="match status" value="1"/>
</dbReference>
<dbReference type="InterPro" id="IPR020846">
    <property type="entry name" value="MFS_dom"/>
</dbReference>
<keyword evidence="4 8" id="KW-1133">Transmembrane helix</keyword>
<evidence type="ECO:0000256" key="2">
    <source>
        <dbReference type="ARBA" id="ARBA00022448"/>
    </source>
</evidence>
<dbReference type="GO" id="GO:0005886">
    <property type="term" value="C:plasma membrane"/>
    <property type="evidence" value="ECO:0007669"/>
    <property type="project" value="TreeGrafter"/>
</dbReference>
<feature type="compositionally biased region" description="Basic and acidic residues" evidence="7">
    <location>
        <begin position="551"/>
        <end position="561"/>
    </location>
</feature>
<dbReference type="PROSITE" id="PS50850">
    <property type="entry name" value="MFS"/>
    <property type="match status" value="1"/>
</dbReference>
<feature type="compositionally biased region" description="Polar residues" evidence="7">
    <location>
        <begin position="565"/>
        <end position="578"/>
    </location>
</feature>
<evidence type="ECO:0000256" key="8">
    <source>
        <dbReference type="SAM" id="Phobius"/>
    </source>
</evidence>
<evidence type="ECO:0000256" key="5">
    <source>
        <dbReference type="ARBA" id="ARBA00023136"/>
    </source>
</evidence>
<protein>
    <recommendedName>
        <fullName evidence="9">Major facilitator superfamily (MFS) profile domain-containing protein</fullName>
    </recommendedName>
</protein>
<feature type="domain" description="Major facilitator superfamily (MFS) profile" evidence="9">
    <location>
        <begin position="90"/>
        <end position="532"/>
    </location>
</feature>
<feature type="transmembrane region" description="Helical" evidence="8">
    <location>
        <begin position="418"/>
        <end position="437"/>
    </location>
</feature>
<feature type="compositionally biased region" description="Basic and acidic residues" evidence="7">
    <location>
        <begin position="1"/>
        <end position="27"/>
    </location>
</feature>
<comment type="caution">
    <text evidence="10">The sequence shown here is derived from an EMBL/GenBank/DDBJ whole genome shotgun (WGS) entry which is preliminary data.</text>
</comment>
<gene>
    <name evidence="10" type="ORF">Daesc_003834</name>
</gene>
<feature type="transmembrane region" description="Helical" evidence="8">
    <location>
        <begin position="156"/>
        <end position="173"/>
    </location>
</feature>
<dbReference type="Gene3D" id="1.20.1250.20">
    <property type="entry name" value="MFS general substrate transporter like domains"/>
    <property type="match status" value="1"/>
</dbReference>
<dbReference type="GO" id="GO:0140115">
    <property type="term" value="P:export across plasma membrane"/>
    <property type="evidence" value="ECO:0007669"/>
    <property type="project" value="UniProtKB-ARBA"/>
</dbReference>
<evidence type="ECO:0000256" key="6">
    <source>
        <dbReference type="ARBA" id="ARBA00023180"/>
    </source>
</evidence>
<dbReference type="InterPro" id="IPR036259">
    <property type="entry name" value="MFS_trans_sf"/>
</dbReference>
<accession>A0AAX6MNX2</accession>
<feature type="transmembrane region" description="Helical" evidence="8">
    <location>
        <begin position="328"/>
        <end position="347"/>
    </location>
</feature>
<evidence type="ECO:0000256" key="4">
    <source>
        <dbReference type="ARBA" id="ARBA00022989"/>
    </source>
</evidence>
<feature type="transmembrane region" description="Helical" evidence="8">
    <location>
        <begin position="359"/>
        <end position="383"/>
    </location>
</feature>
<organism evidence="10 11">
    <name type="scientific">Daldinia eschscholtzii</name>
    <dbReference type="NCBI Taxonomy" id="292717"/>
    <lineage>
        <taxon>Eukaryota</taxon>
        <taxon>Fungi</taxon>
        <taxon>Dikarya</taxon>
        <taxon>Ascomycota</taxon>
        <taxon>Pezizomycotina</taxon>
        <taxon>Sordariomycetes</taxon>
        <taxon>Xylariomycetidae</taxon>
        <taxon>Xylariales</taxon>
        <taxon>Hypoxylaceae</taxon>
        <taxon>Daldinia</taxon>
    </lineage>
</organism>
<dbReference type="FunFam" id="1.20.1250.20:FF:000172">
    <property type="entry name" value="MFS multidrug resistance transporter"/>
    <property type="match status" value="1"/>
</dbReference>
<feature type="compositionally biased region" description="Basic and acidic residues" evidence="7">
    <location>
        <begin position="36"/>
        <end position="55"/>
    </location>
</feature>
<evidence type="ECO:0000256" key="1">
    <source>
        <dbReference type="ARBA" id="ARBA00004141"/>
    </source>
</evidence>
<feature type="transmembrane region" description="Helical" evidence="8">
    <location>
        <begin position="121"/>
        <end position="144"/>
    </location>
</feature>
<feature type="transmembrane region" description="Helical" evidence="8">
    <location>
        <begin position="89"/>
        <end position="109"/>
    </location>
</feature>
<reference evidence="10 11" key="1">
    <citation type="journal article" date="2024" name="Front Chem Biol">
        <title>Unveiling the potential of Daldinia eschscholtzii MFLUCC 19-0629 through bioactivity and bioinformatics studies for enhanced sustainable agriculture production.</title>
        <authorList>
            <person name="Brooks S."/>
            <person name="Weaver J.A."/>
            <person name="Klomchit A."/>
            <person name="Alharthi S.A."/>
            <person name="Onlamun T."/>
            <person name="Nurani R."/>
            <person name="Vong T.K."/>
            <person name="Alberti F."/>
            <person name="Greco C."/>
        </authorList>
    </citation>
    <scope>NUCLEOTIDE SEQUENCE [LARGE SCALE GENOMIC DNA]</scope>
    <source>
        <strain evidence="10">MFLUCC 19-0629</strain>
    </source>
</reference>
<keyword evidence="11" id="KW-1185">Reference proteome</keyword>
<feature type="region of interest" description="Disordered" evidence="7">
    <location>
        <begin position="551"/>
        <end position="578"/>
    </location>
</feature>
<dbReference type="FunFam" id="1.20.1720.10:FF:000009">
    <property type="entry name" value="MFS multidrug transporter"/>
    <property type="match status" value="1"/>
</dbReference>
<feature type="transmembrane region" description="Helical" evidence="8">
    <location>
        <begin position="179"/>
        <end position="202"/>
    </location>
</feature>
<keyword evidence="6" id="KW-0325">Glycoprotein</keyword>
<dbReference type="PANTHER" id="PTHR23502:SF51">
    <property type="entry name" value="QUINIDINE RESISTANCE PROTEIN 1-RELATED"/>
    <property type="match status" value="1"/>
</dbReference>
<evidence type="ECO:0000259" key="9">
    <source>
        <dbReference type="PROSITE" id="PS50850"/>
    </source>
</evidence>
<feature type="region of interest" description="Disordered" evidence="7">
    <location>
        <begin position="1"/>
        <end position="75"/>
    </location>
</feature>
<evidence type="ECO:0000256" key="3">
    <source>
        <dbReference type="ARBA" id="ARBA00022692"/>
    </source>
</evidence>
<sequence length="578" mass="63395">MNDSEKPPTTPKDHHDETQERPSKEEELAPQTLGGQDRDHTQSRDSDDEDTRGSEDGVENDNGPQDLETLSRVSSGPPYSVFSPSMIRWIVFMNCISAFISPITANIYFPAIPSLSRDLGVSVGQINLTLTTYMIFQGLAPTFFGDFADVAGRRPAFIIAFTFYLGANIGLALQRNYAALLILRMLQSGGSSGTLALVYAVVADIAPTSQRGKYMGIVGAGLTIGPALGPIIGGLLAQYLGWPAIFWFLCILAVVWMVPYVLAVPETGRKVVGNGSIPPQGWNMTLLDYIRFRRHPRNRPTGQAKQKLRFPNPFNTLAVVGNKDMGMILFYNASLYIGFMIITSTLASQFADIYHYNDIQLGLCYLPIGGATTVSSICNGYMIDWNYRRIAKKLGISIDKKRGNDLKGFPIEKARLQLVYPLVIIGAVAYIGFGWALHYKVHVAVPLVLSFFIGTCVTGPFQIINVLIVDLYPSAPATATAANNLCRCLSGAVATAVIQYIIDAWGRGWAYTFIALIFTSFSPALWVIQNYGPKWREERLEKMRQVAEKKEAEAKAKESAAVEKTNNGVLAESQPSSG</sequence>
<proteinExistence type="predicted"/>
<feature type="transmembrane region" description="Helical" evidence="8">
    <location>
        <begin position="484"/>
        <end position="502"/>
    </location>
</feature>
<dbReference type="GO" id="GO:0015137">
    <property type="term" value="F:citrate transmembrane transporter activity"/>
    <property type="evidence" value="ECO:0007669"/>
    <property type="project" value="UniProtKB-ARBA"/>
</dbReference>
<dbReference type="PRINTS" id="PR01036">
    <property type="entry name" value="TCRTETB"/>
</dbReference>
<keyword evidence="3 8" id="KW-0812">Transmembrane</keyword>
<feature type="transmembrane region" description="Helical" evidence="8">
    <location>
        <begin position="508"/>
        <end position="528"/>
    </location>
</feature>
<dbReference type="EMBL" id="JBANMG010000004">
    <property type="protein sequence ID" value="KAK6953872.1"/>
    <property type="molecule type" value="Genomic_DNA"/>
</dbReference>
<dbReference type="Proteomes" id="UP001369815">
    <property type="component" value="Unassembled WGS sequence"/>
</dbReference>
<evidence type="ECO:0000313" key="10">
    <source>
        <dbReference type="EMBL" id="KAK6953872.1"/>
    </source>
</evidence>
<keyword evidence="2" id="KW-0813">Transport</keyword>
<comment type="subcellular location">
    <subcellularLocation>
        <location evidence="1">Membrane</location>
        <topology evidence="1">Multi-pass membrane protein</topology>
    </subcellularLocation>
</comment>
<evidence type="ECO:0000313" key="11">
    <source>
        <dbReference type="Proteomes" id="UP001369815"/>
    </source>
</evidence>
<dbReference type="SUPFAM" id="SSF103473">
    <property type="entry name" value="MFS general substrate transporter"/>
    <property type="match status" value="1"/>
</dbReference>
<keyword evidence="5 8" id="KW-0472">Membrane</keyword>
<dbReference type="AlphaFoldDB" id="A0AAX6MNX2"/>
<dbReference type="Pfam" id="PF07690">
    <property type="entry name" value="MFS_1"/>
    <property type="match status" value="1"/>
</dbReference>
<feature type="transmembrane region" description="Helical" evidence="8">
    <location>
        <begin position="214"/>
        <end position="239"/>
    </location>
</feature>
<evidence type="ECO:0000256" key="7">
    <source>
        <dbReference type="SAM" id="MobiDB-lite"/>
    </source>
</evidence>